<evidence type="ECO:0000256" key="1">
    <source>
        <dbReference type="SAM" id="MobiDB-lite"/>
    </source>
</evidence>
<evidence type="ECO:0000313" key="3">
    <source>
        <dbReference type="Proteomes" id="UP001626550"/>
    </source>
</evidence>
<feature type="compositionally biased region" description="Polar residues" evidence="1">
    <location>
        <begin position="678"/>
        <end position="687"/>
    </location>
</feature>
<evidence type="ECO:0000313" key="2">
    <source>
        <dbReference type="EMBL" id="KAL3317894.1"/>
    </source>
</evidence>
<reference evidence="2 3" key="1">
    <citation type="submission" date="2024-11" db="EMBL/GenBank/DDBJ databases">
        <title>Adaptive evolution of stress response genes in parasites aligns with host niche diversity.</title>
        <authorList>
            <person name="Hahn C."/>
            <person name="Resl P."/>
        </authorList>
    </citation>
    <scope>NUCLEOTIDE SEQUENCE [LARGE SCALE GENOMIC DNA]</scope>
    <source>
        <strain evidence="2">EGGRZ-B1_66</strain>
        <tissue evidence="2">Body</tissue>
    </source>
</reference>
<name>A0ABD2QEC6_9PLAT</name>
<keyword evidence="3" id="KW-1185">Reference proteome</keyword>
<dbReference type="Proteomes" id="UP001626550">
    <property type="component" value="Unassembled WGS sequence"/>
</dbReference>
<organism evidence="2 3">
    <name type="scientific">Cichlidogyrus casuarinus</name>
    <dbReference type="NCBI Taxonomy" id="1844966"/>
    <lineage>
        <taxon>Eukaryota</taxon>
        <taxon>Metazoa</taxon>
        <taxon>Spiralia</taxon>
        <taxon>Lophotrochozoa</taxon>
        <taxon>Platyhelminthes</taxon>
        <taxon>Monogenea</taxon>
        <taxon>Monopisthocotylea</taxon>
        <taxon>Dactylogyridea</taxon>
        <taxon>Ancyrocephalidae</taxon>
        <taxon>Cichlidogyrus</taxon>
    </lineage>
</organism>
<gene>
    <name evidence="2" type="ORF">Ciccas_003452</name>
</gene>
<comment type="caution">
    <text evidence="2">The sequence shown here is derived from an EMBL/GenBank/DDBJ whole genome shotgun (WGS) entry which is preliminary data.</text>
</comment>
<feature type="region of interest" description="Disordered" evidence="1">
    <location>
        <begin position="663"/>
        <end position="687"/>
    </location>
</feature>
<accession>A0ABD2QEC6</accession>
<feature type="region of interest" description="Disordered" evidence="1">
    <location>
        <begin position="412"/>
        <end position="438"/>
    </location>
</feature>
<sequence length="966" mass="111287">MKPFDKKSLLSHRHQKAHFYFRIFCDSLLQLQHVDLHQLVRETRAMLQWEESNAQTNWITNTENWAMANCRFNWNASDSNSLSLVRTVPDNSREDVARFETLTLRSNSSDTIRQSQLTLRESFRCLGGLKSAFYALAQACCRQETNSSHVNHLLRLLLQMTVSDPEFYCQFHEIVLSDQSLFSREAHDTLPDLIEHPLLSLSDNKHEITWGSCLLAKLLHSCKFRDPQALSKVLGEHIFGRKWRLLHDMRLTRSILTFSGRDMCLAFAQKFFTSIGDHELDKSVVSENLQFCLKWQIFEVAFISFYTKMLESGEECFSNGFERGTLTELHQCIKLVIEEVFYSPSDAPIQLDVDIYLKHLFDFLINFVTTFDSEIWNAVLQRSYYNLETRAINTEVLCEGLVNHLKSTRGRFSQQAASPSPPSSPMLESTSTLDQEPSRKCSSTTCFHSLEQHSHLEHILDRSFTSPDTNSFDVDEDDVMMECEEREVCVADSASSRPKEEKKLSAKVNFKLVCEAQLVSTFLRILRDCWSRLLVEHPQTSVNPAVLVSPDLFIYGLITNPNQATREAALIAYDFRETFGAGDSDLTLMLFKSLLFTNSTLSATYRPLNQKLKTLCPPQMFHLVLQLYKKRRAKHEFCLLIACQTLVLTDVCTYLMEEMDRLEGDKSRKPSGKERSRTGTNRASLQDSFDDECPHNLCSVSFQELGKLLSVDAIDCGLGLVLPYWVHILETAYSWIETECPHYTHLLDSVLDQFCHFCGKFYQLMMKEMQIDLCKHLIAKMILLRGPIEMSEVRESASKKALTGQVFPLRRLYVTRGLQEMLESFYDQLRPPCKSFKTAKVEWTVNAIIDCLIFPLDANLASMPVPKVAEQRQSHNKRLTNQELREHEHALEALEYHSFNRLGQYMKNVGVTYEPCIIQRQIEGVLITLLVKFTSEFSVRRTTATNTTWQSKYLAEIKILGMLCRE</sequence>
<dbReference type="EMBL" id="JBJKFK010000313">
    <property type="protein sequence ID" value="KAL3317894.1"/>
    <property type="molecule type" value="Genomic_DNA"/>
</dbReference>
<feature type="compositionally biased region" description="Basic and acidic residues" evidence="1">
    <location>
        <begin position="663"/>
        <end position="677"/>
    </location>
</feature>
<feature type="compositionally biased region" description="Polar residues" evidence="1">
    <location>
        <begin position="426"/>
        <end position="438"/>
    </location>
</feature>
<dbReference type="AlphaFoldDB" id="A0ABD2QEC6"/>
<protein>
    <submittedName>
        <fullName evidence="2">Uncharacterized protein</fullName>
    </submittedName>
</protein>
<proteinExistence type="predicted"/>